<dbReference type="Gene3D" id="2.80.10.50">
    <property type="match status" value="1"/>
</dbReference>
<dbReference type="EMBL" id="JAZAVK010000208">
    <property type="protein sequence ID" value="KAK7416448.1"/>
    <property type="molecule type" value="Genomic_DNA"/>
</dbReference>
<evidence type="ECO:0000313" key="2">
    <source>
        <dbReference type="EMBL" id="KAK7416448.1"/>
    </source>
</evidence>
<comment type="caution">
    <text evidence="2">The sequence shown here is derived from an EMBL/GenBank/DDBJ whole genome shotgun (WGS) entry which is preliminary data.</text>
</comment>
<feature type="domain" description="Ricin B lectin" evidence="1">
    <location>
        <begin position="29"/>
        <end position="117"/>
    </location>
</feature>
<gene>
    <name evidence="2" type="ORF">QQZ08_011999</name>
</gene>
<evidence type="ECO:0000259" key="1">
    <source>
        <dbReference type="Pfam" id="PF14200"/>
    </source>
</evidence>
<sequence>MDNEHCHRPLRRSFQPSHCVGWSAHQTENQQWKLIKLKDGEQGQPLFRIQNVRAPSRAMDLYNGRSSDNTEITGWSHDSTTNDHQLWYVQGHGNVVKIESYATGTFVDLYHGDSENG</sequence>
<protein>
    <recommendedName>
        <fullName evidence="1">Ricin B lectin domain-containing protein</fullName>
    </recommendedName>
</protein>
<dbReference type="Pfam" id="PF14200">
    <property type="entry name" value="RicinB_lectin_2"/>
    <property type="match status" value="1"/>
</dbReference>
<evidence type="ECO:0000313" key="3">
    <source>
        <dbReference type="Proteomes" id="UP001498421"/>
    </source>
</evidence>
<dbReference type="Proteomes" id="UP001498421">
    <property type="component" value="Unassembled WGS sequence"/>
</dbReference>
<dbReference type="InterPro" id="IPR035992">
    <property type="entry name" value="Ricin_B-like_lectins"/>
</dbReference>
<reference evidence="2 3" key="1">
    <citation type="journal article" date="2025" name="Microbiol. Resour. Announc.">
        <title>Draft genome sequences for Neonectria magnoliae and Neonectria punicea, canker pathogens of Liriodendron tulipifera and Acer saccharum in West Virginia.</title>
        <authorList>
            <person name="Petronek H.M."/>
            <person name="Kasson M.T."/>
            <person name="Metheny A.M."/>
            <person name="Stauder C.M."/>
            <person name="Lovett B."/>
            <person name="Lynch S.C."/>
            <person name="Garnas J.R."/>
            <person name="Kasson L.R."/>
            <person name="Stajich J.E."/>
        </authorList>
    </citation>
    <scope>NUCLEOTIDE SEQUENCE [LARGE SCALE GENOMIC DNA]</scope>
    <source>
        <strain evidence="2 3">NRRL 64651</strain>
    </source>
</reference>
<organism evidence="2 3">
    <name type="scientific">Neonectria magnoliae</name>
    <dbReference type="NCBI Taxonomy" id="2732573"/>
    <lineage>
        <taxon>Eukaryota</taxon>
        <taxon>Fungi</taxon>
        <taxon>Dikarya</taxon>
        <taxon>Ascomycota</taxon>
        <taxon>Pezizomycotina</taxon>
        <taxon>Sordariomycetes</taxon>
        <taxon>Hypocreomycetidae</taxon>
        <taxon>Hypocreales</taxon>
        <taxon>Nectriaceae</taxon>
        <taxon>Neonectria</taxon>
    </lineage>
</organism>
<dbReference type="SUPFAM" id="SSF50370">
    <property type="entry name" value="Ricin B-like lectins"/>
    <property type="match status" value="1"/>
</dbReference>
<keyword evidence="3" id="KW-1185">Reference proteome</keyword>
<dbReference type="PROSITE" id="PS50231">
    <property type="entry name" value="RICIN_B_LECTIN"/>
    <property type="match status" value="1"/>
</dbReference>
<name>A0ABR1H6F2_9HYPO</name>
<proteinExistence type="predicted"/>
<accession>A0ABR1H6F2</accession>
<dbReference type="InterPro" id="IPR000772">
    <property type="entry name" value="Ricin_B_lectin"/>
</dbReference>